<dbReference type="Pfam" id="PF13202">
    <property type="entry name" value="EF-hand_5"/>
    <property type="match status" value="1"/>
</dbReference>
<dbReference type="PROSITE" id="PS00018">
    <property type="entry name" value="EF_HAND_1"/>
    <property type="match status" value="1"/>
</dbReference>
<evidence type="ECO:0000256" key="1">
    <source>
        <dbReference type="SAM" id="SignalP"/>
    </source>
</evidence>
<evidence type="ECO:0000313" key="3">
    <source>
        <dbReference type="EMBL" id="GLI93639.1"/>
    </source>
</evidence>
<keyword evidence="4" id="KW-1185">Reference proteome</keyword>
<sequence>MRIPAAALLVLLPFGATPARAQSDAIHMIDAVFQMFDADRDGYITLPEANLFIDKTFAEMDPKKTGRITPQAWLQFSFGLADIAADWDRSDAYDRAKLKIFRRWDVNHDKTLSLEEYRAGVLGEARIGVGRGAKEAEPLRIDLAAFKRAPFLRQLLNSLH</sequence>
<dbReference type="InterPro" id="IPR002048">
    <property type="entry name" value="EF_hand_dom"/>
</dbReference>
<name>A0A9W6LST5_9HYPH</name>
<keyword evidence="1" id="KW-0732">Signal</keyword>
<dbReference type="RefSeq" id="WP_281803572.1">
    <property type="nucleotide sequence ID" value="NZ_BSEC01000001.1"/>
</dbReference>
<dbReference type="SUPFAM" id="SSF47473">
    <property type="entry name" value="EF-hand"/>
    <property type="match status" value="1"/>
</dbReference>
<dbReference type="InterPro" id="IPR011992">
    <property type="entry name" value="EF-hand-dom_pair"/>
</dbReference>
<accession>A0A9W6LST5</accession>
<dbReference type="PROSITE" id="PS50222">
    <property type="entry name" value="EF_HAND_2"/>
    <property type="match status" value="1"/>
</dbReference>
<dbReference type="InterPro" id="IPR018247">
    <property type="entry name" value="EF_Hand_1_Ca_BS"/>
</dbReference>
<comment type="caution">
    <text evidence="3">The sequence shown here is derived from an EMBL/GenBank/DDBJ whole genome shotgun (WGS) entry which is preliminary data.</text>
</comment>
<proteinExistence type="predicted"/>
<dbReference type="Gene3D" id="1.10.238.10">
    <property type="entry name" value="EF-hand"/>
    <property type="match status" value="1"/>
</dbReference>
<evidence type="ECO:0000259" key="2">
    <source>
        <dbReference type="PROSITE" id="PS50222"/>
    </source>
</evidence>
<evidence type="ECO:0000313" key="4">
    <source>
        <dbReference type="Proteomes" id="UP001144323"/>
    </source>
</evidence>
<protein>
    <recommendedName>
        <fullName evidence="2">EF-hand domain-containing protein</fullName>
    </recommendedName>
</protein>
<feature type="domain" description="EF-hand" evidence="2">
    <location>
        <begin position="24"/>
        <end position="59"/>
    </location>
</feature>
<feature type="chain" id="PRO_5040863495" description="EF-hand domain-containing protein" evidence="1">
    <location>
        <begin position="22"/>
        <end position="160"/>
    </location>
</feature>
<dbReference type="Proteomes" id="UP001144323">
    <property type="component" value="Unassembled WGS sequence"/>
</dbReference>
<gene>
    <name evidence="3" type="ORF">LMG27198_26310</name>
</gene>
<dbReference type="SMART" id="SM00054">
    <property type="entry name" value="EFh"/>
    <property type="match status" value="2"/>
</dbReference>
<organism evidence="3 4">
    <name type="scientific">Methylocystis echinoides</name>
    <dbReference type="NCBI Taxonomy" id="29468"/>
    <lineage>
        <taxon>Bacteria</taxon>
        <taxon>Pseudomonadati</taxon>
        <taxon>Pseudomonadota</taxon>
        <taxon>Alphaproteobacteria</taxon>
        <taxon>Hyphomicrobiales</taxon>
        <taxon>Methylocystaceae</taxon>
        <taxon>Methylocystis</taxon>
    </lineage>
</organism>
<reference evidence="3" key="1">
    <citation type="journal article" date="2023" name="Int. J. Syst. Evol. Microbiol.">
        <title>Methylocystis iwaonis sp. nov., a type II methane-oxidizing bacterium from surface soil of a rice paddy field in Japan, and emended description of the genus Methylocystis (ex Whittenbury et al. 1970) Bowman et al. 1993.</title>
        <authorList>
            <person name="Kaise H."/>
            <person name="Sawadogo J.B."/>
            <person name="Alam M.S."/>
            <person name="Ueno C."/>
            <person name="Dianou D."/>
            <person name="Shinjo R."/>
            <person name="Asakawa S."/>
        </authorList>
    </citation>
    <scope>NUCLEOTIDE SEQUENCE</scope>
    <source>
        <strain evidence="3">LMG27198</strain>
    </source>
</reference>
<dbReference type="EMBL" id="BSEC01000001">
    <property type="protein sequence ID" value="GLI93639.1"/>
    <property type="molecule type" value="Genomic_DNA"/>
</dbReference>
<dbReference type="AlphaFoldDB" id="A0A9W6LST5"/>
<feature type="signal peptide" evidence="1">
    <location>
        <begin position="1"/>
        <end position="21"/>
    </location>
</feature>
<dbReference type="GO" id="GO:0005509">
    <property type="term" value="F:calcium ion binding"/>
    <property type="evidence" value="ECO:0007669"/>
    <property type="project" value="InterPro"/>
</dbReference>